<dbReference type="EMBL" id="SJDL01000029">
    <property type="protein sequence ID" value="TBW51851.1"/>
    <property type="molecule type" value="Genomic_DNA"/>
</dbReference>
<evidence type="ECO:0008006" key="4">
    <source>
        <dbReference type="Google" id="ProtNLM"/>
    </source>
</evidence>
<dbReference type="Proteomes" id="UP000313645">
    <property type="component" value="Unassembled WGS sequence"/>
</dbReference>
<evidence type="ECO:0000313" key="2">
    <source>
        <dbReference type="EMBL" id="TBW51851.1"/>
    </source>
</evidence>
<evidence type="ECO:0000256" key="1">
    <source>
        <dbReference type="SAM" id="Phobius"/>
    </source>
</evidence>
<reference evidence="2 3" key="1">
    <citation type="submission" date="2019-02" db="EMBL/GenBank/DDBJ databases">
        <title>Marinobacter halodurans sp. nov., a marine bacterium isolated from sea tidal flat.</title>
        <authorList>
            <person name="Yoo Y."/>
            <person name="Lee D.W."/>
            <person name="Kim B.S."/>
            <person name="Kim J.-J."/>
        </authorList>
    </citation>
    <scope>NUCLEOTIDE SEQUENCE [LARGE SCALE GENOMIC DNA]</scope>
    <source>
        <strain evidence="2 3">YJ-S3-2</strain>
    </source>
</reference>
<keyword evidence="1" id="KW-0812">Transmembrane</keyword>
<evidence type="ECO:0000313" key="3">
    <source>
        <dbReference type="Proteomes" id="UP000313645"/>
    </source>
</evidence>
<comment type="caution">
    <text evidence="2">The sequence shown here is derived from an EMBL/GenBank/DDBJ whole genome shotgun (WGS) entry which is preliminary data.</text>
</comment>
<dbReference type="RefSeq" id="WP_131482998.1">
    <property type="nucleotide sequence ID" value="NZ_SJDL01000029.1"/>
</dbReference>
<keyword evidence="1" id="KW-1133">Transmembrane helix</keyword>
<organism evidence="2 3">
    <name type="scientific">Marinobacter halodurans</name>
    <dbReference type="NCBI Taxonomy" id="2528979"/>
    <lineage>
        <taxon>Bacteria</taxon>
        <taxon>Pseudomonadati</taxon>
        <taxon>Pseudomonadota</taxon>
        <taxon>Gammaproteobacteria</taxon>
        <taxon>Pseudomonadales</taxon>
        <taxon>Marinobacteraceae</taxon>
        <taxon>Marinobacter</taxon>
    </lineage>
</organism>
<sequence length="591" mass="61043">MNPLARRSNPAGQRGALTVATPLIITVVLLFTVMGLDGARLYALKGRMQGQVNAAAIAAADGAQACGGNEVSLATIRNRALVAANAQGFDGELSDLQITPGVLQTQGTSNDELALVPVADLDQSNAVLVAYSREEPISRFLPDLFGHVTLTAQAAARKEVIATLSAGGSTLTVDNGLLGSLLGAVLGQPGYSLDATSLSSLQNTTVQLGDLLQQAGVDSLADLLPLRADTLARAVRDTTGSLTPVGELFDDLLDSNGIETVRVSDILNAASTTRVPRDSSFETYDLLISLVLNIARSQSAGEGQLLSVPLTISDLNIPLIANIKSVDLEVFVDRAPDIGLGPARRDLNGEWMTRFHSADMSLRLVADAEILPMTLLPGVKLTIASLKVPLAIDIGGGEGSLVTARCARATRNDVAFDVDLDRSVATMATGGIGLGSGDVDFAPLAASVGQIEVFGVASSSGVIDLEAALQATVPGVHSTATVATDYPLYCSPESGCTETRYDDGDAALDGLDPNVDITRLELADSIDVSGLLAPLTSLINNLLDDVVGSLLKAIVSPLLQTLGVGLGGMSVTVTNADQGHAVLIEDIKVVN</sequence>
<keyword evidence="1" id="KW-0472">Membrane</keyword>
<accession>A0ABY1ZH45</accession>
<feature type="transmembrane region" description="Helical" evidence="1">
    <location>
        <begin position="20"/>
        <end position="39"/>
    </location>
</feature>
<keyword evidence="3" id="KW-1185">Reference proteome</keyword>
<proteinExistence type="predicted"/>
<protein>
    <recommendedName>
        <fullName evidence="4">Flp pilus-assembly TadG-like N-terminal domain-containing protein</fullName>
    </recommendedName>
</protein>
<gene>
    <name evidence="2" type="ORF">EZI54_16565</name>
</gene>
<name>A0ABY1ZH45_9GAMM</name>